<dbReference type="EMBL" id="JABBWK010000025">
    <property type="protein sequence ID" value="KAG1900831.1"/>
    <property type="molecule type" value="Genomic_DNA"/>
</dbReference>
<dbReference type="AlphaFoldDB" id="A0AAD4E716"/>
<dbReference type="RefSeq" id="XP_041226407.1">
    <property type="nucleotide sequence ID" value="XM_041366982.1"/>
</dbReference>
<organism evidence="2 3">
    <name type="scientific">Suillus fuscotomentosus</name>
    <dbReference type="NCBI Taxonomy" id="1912939"/>
    <lineage>
        <taxon>Eukaryota</taxon>
        <taxon>Fungi</taxon>
        <taxon>Dikarya</taxon>
        <taxon>Basidiomycota</taxon>
        <taxon>Agaricomycotina</taxon>
        <taxon>Agaricomycetes</taxon>
        <taxon>Agaricomycetidae</taxon>
        <taxon>Boletales</taxon>
        <taxon>Suillineae</taxon>
        <taxon>Suillaceae</taxon>
        <taxon>Suillus</taxon>
    </lineage>
</organism>
<evidence type="ECO:0000313" key="3">
    <source>
        <dbReference type="Proteomes" id="UP001195769"/>
    </source>
</evidence>
<dbReference type="Proteomes" id="UP001195769">
    <property type="component" value="Unassembled WGS sequence"/>
</dbReference>
<feature type="region of interest" description="Disordered" evidence="1">
    <location>
        <begin position="89"/>
        <end position="122"/>
    </location>
</feature>
<accession>A0AAD4E716</accession>
<protein>
    <recommendedName>
        <fullName evidence="4">Ubiquitin-like protease family profile domain-containing protein</fullName>
    </recommendedName>
</protein>
<evidence type="ECO:0008006" key="4">
    <source>
        <dbReference type="Google" id="ProtNLM"/>
    </source>
</evidence>
<dbReference type="GeneID" id="64661280"/>
<name>A0AAD4E716_9AGAM</name>
<evidence type="ECO:0000313" key="2">
    <source>
        <dbReference type="EMBL" id="KAG1900831.1"/>
    </source>
</evidence>
<reference evidence="2" key="1">
    <citation type="journal article" date="2020" name="New Phytol.">
        <title>Comparative genomics reveals dynamic genome evolution in host specialist ectomycorrhizal fungi.</title>
        <authorList>
            <person name="Lofgren L.A."/>
            <person name="Nguyen N.H."/>
            <person name="Vilgalys R."/>
            <person name="Ruytinx J."/>
            <person name="Liao H.L."/>
            <person name="Branco S."/>
            <person name="Kuo A."/>
            <person name="LaButti K."/>
            <person name="Lipzen A."/>
            <person name="Andreopoulos W."/>
            <person name="Pangilinan J."/>
            <person name="Riley R."/>
            <person name="Hundley H."/>
            <person name="Na H."/>
            <person name="Barry K."/>
            <person name="Grigoriev I.V."/>
            <person name="Stajich J.E."/>
            <person name="Kennedy P.G."/>
        </authorList>
    </citation>
    <scope>NUCLEOTIDE SEQUENCE</scope>
    <source>
        <strain evidence="2">FC203</strain>
    </source>
</reference>
<comment type="caution">
    <text evidence="2">The sequence shown here is derived from an EMBL/GenBank/DDBJ whole genome shotgun (WGS) entry which is preliminary data.</text>
</comment>
<gene>
    <name evidence="2" type="ORF">F5891DRAFT_1188319</name>
</gene>
<keyword evidence="3" id="KW-1185">Reference proteome</keyword>
<evidence type="ECO:0000256" key="1">
    <source>
        <dbReference type="SAM" id="MobiDB-lite"/>
    </source>
</evidence>
<proteinExistence type="predicted"/>
<feature type="region of interest" description="Disordered" evidence="1">
    <location>
        <begin position="1"/>
        <end position="40"/>
    </location>
</feature>
<sequence length="407" mass="46008">MPKSSSSSMQHNSRWLDMQLSSDSDPQQTSDKRNSTSTSCIHENQPTALCEDNVNFQIFQISQSSASNSEDLPQSSWLQLQLSSEDSSEMLSDIGHNKGDPVRSASKRCLNDVDSSDSEASQHHHLIYDDLSDILEEYIQRHRSLSEMEDLLSQSDDDGPFDDYQPGSAEECSPIWMRSFHADDSAAISEVPDDVESPVNVNPMLNLTRPTIWLSALEQLHTLNPQMHIGNAVLNFFLMTKWYPKHGQGPLKYADMVAVAPLLVNNMERMPNLKEIQTFQHRHFLPSSQEHPSSQVGFILTISQHHWVAIFDYSRQTAYILGHHITSMTPSAINSHSNWEKLYGPSYWKNLAMLHGWPHGDVAAVLVHEYSRFYLQHAQNCDCGAISCAILEHFLEEGLSYHLDGSL</sequence>